<keyword evidence="12" id="KW-0464">Manganese</keyword>
<dbReference type="GO" id="GO:0009834">
    <property type="term" value="P:plant-type secondary cell wall biogenesis"/>
    <property type="evidence" value="ECO:0007669"/>
    <property type="project" value="TreeGrafter"/>
</dbReference>
<keyword evidence="9 14" id="KW-0472">Membrane</keyword>
<keyword evidence="3" id="KW-0328">Glycosyltransferase</keyword>
<evidence type="ECO:0000256" key="3">
    <source>
        <dbReference type="ARBA" id="ARBA00022676"/>
    </source>
</evidence>
<evidence type="ECO:0000256" key="1">
    <source>
        <dbReference type="ARBA" id="ARBA00004323"/>
    </source>
</evidence>
<accession>A0A6A1UVG2</accession>
<comment type="similarity">
    <text evidence="2 14">Belongs to the glycosyltransferase 43 family.</text>
</comment>
<dbReference type="AlphaFoldDB" id="A0A6A1UVG2"/>
<gene>
    <name evidence="16" type="ORF">CJ030_MR8G014170</name>
</gene>
<comment type="cofactor">
    <cofactor evidence="12">
        <name>Mn(2+)</name>
        <dbReference type="ChEBI" id="CHEBI:29035"/>
    </cofactor>
</comment>
<comment type="function">
    <text evidence="14">Involved in the synthesis of glucuronoxylan hemicellulose in secondary cell walls.</text>
</comment>
<organism evidence="16 17">
    <name type="scientific">Morella rubra</name>
    <name type="common">Chinese bayberry</name>
    <dbReference type="NCBI Taxonomy" id="262757"/>
    <lineage>
        <taxon>Eukaryota</taxon>
        <taxon>Viridiplantae</taxon>
        <taxon>Streptophyta</taxon>
        <taxon>Embryophyta</taxon>
        <taxon>Tracheophyta</taxon>
        <taxon>Spermatophyta</taxon>
        <taxon>Magnoliopsida</taxon>
        <taxon>eudicotyledons</taxon>
        <taxon>Gunneridae</taxon>
        <taxon>Pentapetalae</taxon>
        <taxon>rosids</taxon>
        <taxon>fabids</taxon>
        <taxon>Fagales</taxon>
        <taxon>Myricaceae</taxon>
        <taxon>Morella</taxon>
    </lineage>
</organism>
<feature type="region of interest" description="Disordered" evidence="15">
    <location>
        <begin position="1"/>
        <end position="22"/>
    </location>
</feature>
<comment type="subcellular location">
    <subcellularLocation>
        <location evidence="1 14">Golgi apparatus membrane</location>
        <topology evidence="1 14">Single-pass type II membrane protein</topology>
    </subcellularLocation>
</comment>
<keyword evidence="17" id="KW-1185">Reference proteome</keyword>
<name>A0A6A1UVG2_9ROSI</name>
<dbReference type="PANTHER" id="PTHR10896">
    <property type="entry name" value="GALACTOSYLGALACTOSYLXYLOSYLPROTEIN 3-BETA-GLUCURONOSYLTRANSFERASE BETA-1,3-GLUCURONYLTRANSFERASE"/>
    <property type="match status" value="1"/>
</dbReference>
<keyword evidence="11 14" id="KW-0961">Cell wall biogenesis/degradation</keyword>
<dbReference type="GO" id="GO:0015018">
    <property type="term" value="F:galactosylgalactosylxylosylprotein 3-beta-glucuronosyltransferase activity"/>
    <property type="evidence" value="ECO:0007669"/>
    <property type="project" value="InterPro"/>
</dbReference>
<keyword evidence="5 14" id="KW-0812">Transmembrane</keyword>
<dbReference type="SUPFAM" id="SSF53448">
    <property type="entry name" value="Nucleotide-diphospho-sugar transferases"/>
    <property type="match status" value="1"/>
</dbReference>
<dbReference type="InterPro" id="IPR029044">
    <property type="entry name" value="Nucleotide-diphossugar_trans"/>
</dbReference>
<comment type="caution">
    <text evidence="16">The sequence shown here is derived from an EMBL/GenBank/DDBJ whole genome shotgun (WGS) entry which is preliminary data.</text>
</comment>
<keyword evidence="10" id="KW-0325">Glycoprotein</keyword>
<keyword evidence="7 14" id="KW-1133">Transmembrane helix</keyword>
<evidence type="ECO:0000313" key="16">
    <source>
        <dbReference type="EMBL" id="KAB1204379.1"/>
    </source>
</evidence>
<dbReference type="CDD" id="cd00218">
    <property type="entry name" value="GlcAT-I"/>
    <property type="match status" value="1"/>
</dbReference>
<evidence type="ECO:0000256" key="5">
    <source>
        <dbReference type="ARBA" id="ARBA00022692"/>
    </source>
</evidence>
<keyword evidence="8 14" id="KW-0333">Golgi apparatus</keyword>
<dbReference type="GO" id="GO:0071555">
    <property type="term" value="P:cell wall organization"/>
    <property type="evidence" value="ECO:0007669"/>
    <property type="project" value="UniProtKB-KW"/>
</dbReference>
<dbReference type="GO" id="GO:0046872">
    <property type="term" value="F:metal ion binding"/>
    <property type="evidence" value="ECO:0007669"/>
    <property type="project" value="UniProtKB-KW"/>
</dbReference>
<evidence type="ECO:0000313" key="17">
    <source>
        <dbReference type="Proteomes" id="UP000516437"/>
    </source>
</evidence>
<evidence type="ECO:0000256" key="8">
    <source>
        <dbReference type="ARBA" id="ARBA00023034"/>
    </source>
</evidence>
<protein>
    <recommendedName>
        <fullName evidence="14">Glycosyltransferases</fullName>
        <ecNumber evidence="14">2.4.-.-</ecNumber>
    </recommendedName>
</protein>
<evidence type="ECO:0000256" key="4">
    <source>
        <dbReference type="ARBA" id="ARBA00022679"/>
    </source>
</evidence>
<dbReference type="GO" id="GO:0000139">
    <property type="term" value="C:Golgi membrane"/>
    <property type="evidence" value="ECO:0007669"/>
    <property type="project" value="UniProtKB-SubCell"/>
</dbReference>
<proteinExistence type="inferred from homology"/>
<keyword evidence="12" id="KW-0479">Metal-binding</keyword>
<feature type="binding site" evidence="12">
    <location>
        <position position="284"/>
    </location>
    <ligand>
        <name>Mn(2+)</name>
        <dbReference type="ChEBI" id="CHEBI:29035"/>
    </ligand>
</feature>
<dbReference type="Gene3D" id="3.90.550.10">
    <property type="entry name" value="Spore Coat Polysaccharide Biosynthesis Protein SpsA, Chain A"/>
    <property type="match status" value="1"/>
</dbReference>
<dbReference type="GO" id="GO:0042285">
    <property type="term" value="F:xylosyltransferase activity"/>
    <property type="evidence" value="ECO:0007669"/>
    <property type="project" value="TreeGrafter"/>
</dbReference>
<dbReference type="EMBL" id="RXIC02000026">
    <property type="protein sequence ID" value="KAB1204379.1"/>
    <property type="molecule type" value="Genomic_DNA"/>
</dbReference>
<feature type="transmembrane region" description="Helical" evidence="14">
    <location>
        <begin position="85"/>
        <end position="104"/>
    </location>
</feature>
<dbReference type="FunFam" id="3.90.550.10:FF:000064">
    <property type="entry name" value="Glycosyltransferases"/>
    <property type="match status" value="1"/>
</dbReference>
<reference evidence="16 17" key="1">
    <citation type="journal article" date="2019" name="Plant Biotechnol. J.">
        <title>The red bayberry genome and genetic basis of sex determination.</title>
        <authorList>
            <person name="Jia H.M."/>
            <person name="Jia H.J."/>
            <person name="Cai Q.L."/>
            <person name="Wang Y."/>
            <person name="Zhao H.B."/>
            <person name="Yang W.F."/>
            <person name="Wang G.Y."/>
            <person name="Li Y.H."/>
            <person name="Zhan D.L."/>
            <person name="Shen Y.T."/>
            <person name="Niu Q.F."/>
            <person name="Chang L."/>
            <person name="Qiu J."/>
            <person name="Zhao L."/>
            <person name="Xie H.B."/>
            <person name="Fu W.Y."/>
            <person name="Jin J."/>
            <person name="Li X.W."/>
            <person name="Jiao Y."/>
            <person name="Zhou C.C."/>
            <person name="Tu T."/>
            <person name="Chai C.Y."/>
            <person name="Gao J.L."/>
            <person name="Fan L.J."/>
            <person name="van de Weg E."/>
            <person name="Wang J.Y."/>
            <person name="Gao Z.S."/>
        </authorList>
    </citation>
    <scope>NUCLEOTIDE SEQUENCE [LARGE SCALE GENOMIC DNA]</scope>
    <source>
        <tissue evidence="16">Leaves</tissue>
    </source>
</reference>
<evidence type="ECO:0000256" key="9">
    <source>
        <dbReference type="ARBA" id="ARBA00023136"/>
    </source>
</evidence>
<evidence type="ECO:0000256" key="15">
    <source>
        <dbReference type="SAM" id="MobiDB-lite"/>
    </source>
</evidence>
<dbReference type="InterPro" id="IPR005027">
    <property type="entry name" value="Glyco_trans_43"/>
</dbReference>
<evidence type="ECO:0000256" key="13">
    <source>
        <dbReference type="PIRSR" id="PIRSR605027-4"/>
    </source>
</evidence>
<evidence type="ECO:0000256" key="11">
    <source>
        <dbReference type="ARBA" id="ARBA00023316"/>
    </source>
</evidence>
<sequence>MAAIRRTLSPVPRPGALQNGEACSVASPLSKSSSSPRHYPHSGGLLSSLFGSSDSQAFVLSVLSPRSSRPPERSKPKAQTWRRSLFHFLICFMAGIFMGLAPFASMNLSLNLMSKHQTFSFENNSSTIQQDNMTRTTMQLGSGDMKHTEATLKSGLDDPELMNDIHENKHAIQPLNEDPNFVSQKLLIIVTPTYARPFQTYYLLRLAQILKLVPPPLLWIVVELTSQSAETADILRKSGVMYRHLVCSKNVTDIKDVNVHQRNVALSHIGTHRLDGIVYFADDDYIYLGDLFEQIRKIRRFGTWMVAKLTANRSKVVLEGPVCNGTQVIGWHIDEANGKSGRFPAEVAGFAFNSTILWDPKRWDRPSLEPIRQLDTVNDGFHVSTFIEQIVENESQMEALPLDCSRIMVWNIRLASSNPYYPSKWLMKNHLDIILPLS</sequence>
<keyword evidence="6 14" id="KW-0735">Signal-anchor</keyword>
<evidence type="ECO:0000256" key="14">
    <source>
        <dbReference type="RuleBase" id="RU363127"/>
    </source>
</evidence>
<evidence type="ECO:0000256" key="12">
    <source>
        <dbReference type="PIRSR" id="PIRSR605027-3"/>
    </source>
</evidence>
<dbReference type="EC" id="2.4.-.-" evidence="14"/>
<dbReference type="OrthoDB" id="675023at2759"/>
<evidence type="ECO:0000256" key="6">
    <source>
        <dbReference type="ARBA" id="ARBA00022968"/>
    </source>
</evidence>
<dbReference type="Pfam" id="PF03360">
    <property type="entry name" value="Glyco_transf_43"/>
    <property type="match status" value="1"/>
</dbReference>
<keyword evidence="4 14" id="KW-0808">Transferase</keyword>
<evidence type="ECO:0000256" key="10">
    <source>
        <dbReference type="ARBA" id="ARBA00023180"/>
    </source>
</evidence>
<dbReference type="PANTHER" id="PTHR10896:SF20">
    <property type="entry name" value="BETA-1,4-XYLOSYLTRANSFERASE IRX9L-RELATED"/>
    <property type="match status" value="1"/>
</dbReference>
<dbReference type="Proteomes" id="UP000516437">
    <property type="component" value="Chromosome 8"/>
</dbReference>
<dbReference type="GO" id="GO:0010417">
    <property type="term" value="P:glucuronoxylan biosynthetic process"/>
    <property type="evidence" value="ECO:0007669"/>
    <property type="project" value="TreeGrafter"/>
</dbReference>
<evidence type="ECO:0000256" key="7">
    <source>
        <dbReference type="ARBA" id="ARBA00022989"/>
    </source>
</evidence>
<feature type="site" description="Interaction with galactose moiety of substrate glycoprotein" evidence="13">
    <location>
        <position position="319"/>
    </location>
</feature>
<evidence type="ECO:0000256" key="2">
    <source>
        <dbReference type="ARBA" id="ARBA00007706"/>
    </source>
</evidence>